<evidence type="ECO:0000313" key="1">
    <source>
        <dbReference type="EMBL" id="ABO60649.1"/>
    </source>
</evidence>
<dbReference type="EMBL" id="CP000622">
    <property type="protein sequence ID" value="ABO60649.1"/>
    <property type="molecule type" value="Genomic_DNA"/>
</dbReference>
<dbReference type="GeneID" id="4960738"/>
<dbReference type="Proteomes" id="UP000001434">
    <property type="component" value="Segment"/>
</dbReference>
<accession>A4JWM0</accession>
<keyword evidence="2" id="KW-1185">Reference proteome</keyword>
<proteinExistence type="predicted"/>
<dbReference type="KEGG" id="vg:4960738"/>
<evidence type="ECO:0000313" key="2">
    <source>
        <dbReference type="Proteomes" id="UP000001434"/>
    </source>
</evidence>
<sequence length="54" mass="6180">MGAKMLLPAKQPGRNGYKYKPQFGIVVICRNETDQQAIYHVLRKQGYKLKVVCV</sequence>
<protein>
    <submittedName>
        <fullName evidence="1">Uncharacterized protein</fullName>
    </submittedName>
</protein>
<gene>
    <name evidence="1" type="ORF">BTHphiE255_0028</name>
</gene>
<organism evidence="1 2">
    <name type="scientific">Burkholderia phage phiE255</name>
    <dbReference type="NCBI Taxonomy" id="2883942"/>
    <lineage>
        <taxon>Viruses</taxon>
        <taxon>Duplodnaviria</taxon>
        <taxon>Heunggongvirae</taxon>
        <taxon>Uroviricota</taxon>
        <taxon>Caudoviricetes</taxon>
        <taxon>Bcepmuvirus</taxon>
        <taxon>Bcepmuvirus E255</taxon>
    </lineage>
</organism>
<reference evidence="1 2" key="1">
    <citation type="submission" date="2007-03" db="EMBL/GenBank/DDBJ databases">
        <authorList>
            <person name="DeShazer D."/>
            <person name="Ronning C.M."/>
            <person name="Brinkac L.M."/>
            <person name="Nierman W.C."/>
        </authorList>
    </citation>
    <scope>NUCLEOTIDE SEQUENCE [LARGE SCALE GENOMIC DNA]</scope>
</reference>
<dbReference type="RefSeq" id="YP_001111228.1">
    <property type="nucleotide sequence ID" value="NC_009237.1"/>
</dbReference>
<name>A4JWM0_9CAUD</name>